<sequence length="63" mass="7056">MTHYSNVLVIEGRKRGPDFVSKIPIGNGWLEVGVAYFNPKTKSFTVYLDAVPVKGKIVLFRSD</sequence>
<organism evidence="1 2">
    <name type="scientific">Candidatus Jorgensenbacteria bacterium GW2011_GWA2_45_13</name>
    <dbReference type="NCBI Taxonomy" id="1618662"/>
    <lineage>
        <taxon>Bacteria</taxon>
        <taxon>Candidatus Joergenseniibacteriota</taxon>
    </lineage>
</organism>
<reference evidence="1 2" key="1">
    <citation type="journal article" date="2015" name="Nature">
        <title>rRNA introns, odd ribosomes, and small enigmatic genomes across a large radiation of phyla.</title>
        <authorList>
            <person name="Brown C.T."/>
            <person name="Hug L.A."/>
            <person name="Thomas B.C."/>
            <person name="Sharon I."/>
            <person name="Castelle C.J."/>
            <person name="Singh A."/>
            <person name="Wilkins M.J."/>
            <person name="Williams K.H."/>
            <person name="Banfield J.F."/>
        </authorList>
    </citation>
    <scope>NUCLEOTIDE SEQUENCE [LARGE SCALE GENOMIC DNA]</scope>
</reference>
<protein>
    <submittedName>
        <fullName evidence="1">Uncharacterized protein</fullName>
    </submittedName>
</protein>
<accession>A0A0G1P4G2</accession>
<gene>
    <name evidence="1" type="ORF">UW92_C0014G0004</name>
</gene>
<comment type="caution">
    <text evidence="1">The sequence shown here is derived from an EMBL/GenBank/DDBJ whole genome shotgun (WGS) entry which is preliminary data.</text>
</comment>
<name>A0A0G1P4G2_9BACT</name>
<dbReference type="AlphaFoldDB" id="A0A0G1P4G2"/>
<dbReference type="Proteomes" id="UP000033966">
    <property type="component" value="Unassembled WGS sequence"/>
</dbReference>
<dbReference type="EMBL" id="LCKF01000014">
    <property type="protein sequence ID" value="KKT91304.1"/>
    <property type="molecule type" value="Genomic_DNA"/>
</dbReference>
<proteinExistence type="predicted"/>
<evidence type="ECO:0000313" key="2">
    <source>
        <dbReference type="Proteomes" id="UP000033966"/>
    </source>
</evidence>
<evidence type="ECO:0000313" key="1">
    <source>
        <dbReference type="EMBL" id="KKT91304.1"/>
    </source>
</evidence>